<dbReference type="GO" id="GO:0032259">
    <property type="term" value="P:methylation"/>
    <property type="evidence" value="ECO:0007669"/>
    <property type="project" value="UniProtKB-KW"/>
</dbReference>
<proteinExistence type="predicted"/>
<evidence type="ECO:0000313" key="3">
    <source>
        <dbReference type="Proteomes" id="UP001330812"/>
    </source>
</evidence>
<dbReference type="RefSeq" id="WP_326836371.1">
    <property type="nucleotide sequence ID" value="NZ_CP142149.1"/>
</dbReference>
<dbReference type="EMBL" id="CP142149">
    <property type="protein sequence ID" value="WSE33573.1"/>
    <property type="molecule type" value="Genomic_DNA"/>
</dbReference>
<feature type="domain" description="Methyltransferase" evidence="1">
    <location>
        <begin position="43"/>
        <end position="150"/>
    </location>
</feature>
<protein>
    <submittedName>
        <fullName evidence="2">Class I SAM-dependent methyltransferase</fullName>
        <ecNumber evidence="2">2.1.1.-</ecNumber>
    </submittedName>
</protein>
<gene>
    <name evidence="2" type="ORF">VSH64_15910</name>
</gene>
<dbReference type="InterPro" id="IPR029063">
    <property type="entry name" value="SAM-dependent_MTases_sf"/>
</dbReference>
<keyword evidence="2" id="KW-0489">Methyltransferase</keyword>
<accession>A0ABZ1IIT0</accession>
<dbReference type="Pfam" id="PF13847">
    <property type="entry name" value="Methyltransf_31"/>
    <property type="match status" value="1"/>
</dbReference>
<dbReference type="InterPro" id="IPR025714">
    <property type="entry name" value="Methyltranfer_dom"/>
</dbReference>
<evidence type="ECO:0000259" key="1">
    <source>
        <dbReference type="Pfam" id="PF13847"/>
    </source>
</evidence>
<keyword evidence="3" id="KW-1185">Reference proteome</keyword>
<dbReference type="EC" id="2.1.1.-" evidence="2"/>
<organism evidence="2 3">
    <name type="scientific">Amycolatopsis rhabdoformis</name>
    <dbReference type="NCBI Taxonomy" id="1448059"/>
    <lineage>
        <taxon>Bacteria</taxon>
        <taxon>Bacillati</taxon>
        <taxon>Actinomycetota</taxon>
        <taxon>Actinomycetes</taxon>
        <taxon>Pseudonocardiales</taxon>
        <taxon>Pseudonocardiaceae</taxon>
        <taxon>Amycolatopsis</taxon>
    </lineage>
</organism>
<name>A0ABZ1IIT0_9PSEU</name>
<sequence>MIASESDGYALGRSAAETDRLRLQAEIYGPHTAFLLTRAGIAPGTRVLDVGCGAGDVTLQLARLVGPGGEVIGVDADPAVLGVARARAADAGLAHVSFVEARLPDVPLDEPVDAVVGRLILIHLEEPAATVRALAERVRPGGIVTFQDLVSARTRTVPAGPITTGIIGLVAAAAEAVALDVNVGERLAAILSDAGLSVVGAASATPAGSADSLTPRYLAELTRSMLPLITAHGLATEDEVDVDTLAKRIAEEMAAERAVLWLPELAAAWARIPGRHLAGVTVEHAE</sequence>
<dbReference type="GO" id="GO:0008168">
    <property type="term" value="F:methyltransferase activity"/>
    <property type="evidence" value="ECO:0007669"/>
    <property type="project" value="UniProtKB-KW"/>
</dbReference>
<dbReference type="PANTHER" id="PTHR43861">
    <property type="entry name" value="TRANS-ACONITATE 2-METHYLTRANSFERASE-RELATED"/>
    <property type="match status" value="1"/>
</dbReference>
<dbReference type="CDD" id="cd02440">
    <property type="entry name" value="AdoMet_MTases"/>
    <property type="match status" value="1"/>
</dbReference>
<dbReference type="Gene3D" id="3.40.50.150">
    <property type="entry name" value="Vaccinia Virus protein VP39"/>
    <property type="match status" value="1"/>
</dbReference>
<reference evidence="2 3" key="1">
    <citation type="journal article" date="2015" name="Int. J. Syst. Evol. Microbiol.">
        <title>Amycolatopsis rhabdoformis sp. nov., an actinomycete isolated from a tropical forest soil.</title>
        <authorList>
            <person name="Souza W.R."/>
            <person name="Silva R.E."/>
            <person name="Goodfellow M."/>
            <person name="Busarakam K."/>
            <person name="Figueiro F.S."/>
            <person name="Ferreira D."/>
            <person name="Rodrigues-Filho E."/>
            <person name="Moraes L.A.B."/>
            <person name="Zucchi T.D."/>
        </authorList>
    </citation>
    <scope>NUCLEOTIDE SEQUENCE [LARGE SCALE GENOMIC DNA]</scope>
    <source>
        <strain evidence="2 3">NCIMB 14900</strain>
    </source>
</reference>
<dbReference type="Proteomes" id="UP001330812">
    <property type="component" value="Chromosome"/>
</dbReference>
<dbReference type="SUPFAM" id="SSF53335">
    <property type="entry name" value="S-adenosyl-L-methionine-dependent methyltransferases"/>
    <property type="match status" value="1"/>
</dbReference>
<evidence type="ECO:0000313" key="2">
    <source>
        <dbReference type="EMBL" id="WSE33573.1"/>
    </source>
</evidence>
<keyword evidence="2" id="KW-0808">Transferase</keyword>